<dbReference type="EMBL" id="VDEP01000169">
    <property type="protein sequence ID" value="KAA1127370.1"/>
    <property type="molecule type" value="Genomic_DNA"/>
</dbReference>
<comment type="caution">
    <text evidence="1">The sequence shown here is derived from an EMBL/GenBank/DDBJ whole genome shotgun (WGS) entry which is preliminary data.</text>
</comment>
<protein>
    <submittedName>
        <fullName evidence="1">Uncharacterized protein</fullName>
    </submittedName>
</protein>
<name>A0A5B0RNF1_PUCGR</name>
<proteinExistence type="predicted"/>
<evidence type="ECO:0000313" key="2">
    <source>
        <dbReference type="Proteomes" id="UP000325313"/>
    </source>
</evidence>
<evidence type="ECO:0000313" key="1">
    <source>
        <dbReference type="EMBL" id="KAA1127370.1"/>
    </source>
</evidence>
<gene>
    <name evidence="1" type="ORF">PGTUg99_035844</name>
</gene>
<reference evidence="1 2" key="1">
    <citation type="submission" date="2019-05" db="EMBL/GenBank/DDBJ databases">
        <title>Emergence of the Ug99 lineage of the wheat stem rust pathogen through somatic hybridization.</title>
        <authorList>
            <person name="Li F."/>
            <person name="Upadhyaya N.M."/>
            <person name="Sperschneider J."/>
            <person name="Matny O."/>
            <person name="Nguyen-Phuc H."/>
            <person name="Mago R."/>
            <person name="Raley C."/>
            <person name="Miller M.E."/>
            <person name="Silverstein K.A.T."/>
            <person name="Henningsen E."/>
            <person name="Hirsch C.D."/>
            <person name="Visser B."/>
            <person name="Pretorius Z.A."/>
            <person name="Steffenson B.J."/>
            <person name="Schwessinger B."/>
            <person name="Dodds P.N."/>
            <person name="Figueroa M."/>
        </authorList>
    </citation>
    <scope>NUCLEOTIDE SEQUENCE [LARGE SCALE GENOMIC DNA]</scope>
    <source>
        <strain evidence="1 2">Ug99</strain>
    </source>
</reference>
<organism evidence="1 2">
    <name type="scientific">Puccinia graminis f. sp. tritici</name>
    <dbReference type="NCBI Taxonomy" id="56615"/>
    <lineage>
        <taxon>Eukaryota</taxon>
        <taxon>Fungi</taxon>
        <taxon>Dikarya</taxon>
        <taxon>Basidiomycota</taxon>
        <taxon>Pucciniomycotina</taxon>
        <taxon>Pucciniomycetes</taxon>
        <taxon>Pucciniales</taxon>
        <taxon>Pucciniaceae</taxon>
        <taxon>Puccinia</taxon>
    </lineage>
</organism>
<sequence length="102" mass="10958">MAERIQLDLVLNGLFLASPCLNEVPPRSGDGNPSCPDKASLPAPLSPGCLSNLAEGPVYSQHHSETDLYPVQTFLAEHFIESVHAHNGVHFSKILVDLDSIA</sequence>
<accession>A0A5B0RNF1</accession>
<dbReference type="AlphaFoldDB" id="A0A5B0RNF1"/>
<dbReference type="Proteomes" id="UP000325313">
    <property type="component" value="Unassembled WGS sequence"/>
</dbReference>